<dbReference type="InterPro" id="IPR011006">
    <property type="entry name" value="CheY-like_superfamily"/>
</dbReference>
<dbReference type="InterPro" id="IPR001789">
    <property type="entry name" value="Sig_transdc_resp-reg_receiver"/>
</dbReference>
<protein>
    <submittedName>
        <fullName evidence="5">Response regulator</fullName>
    </submittedName>
</protein>
<comment type="caution">
    <text evidence="5">The sequence shown here is derived from an EMBL/GenBank/DDBJ whole genome shotgun (WGS) entry which is preliminary data.</text>
</comment>
<evidence type="ECO:0000313" key="6">
    <source>
        <dbReference type="Proteomes" id="UP001144347"/>
    </source>
</evidence>
<organism evidence="5 6">
    <name type="scientific">Pedobacter punctiformis</name>
    <dbReference type="NCBI Taxonomy" id="3004097"/>
    <lineage>
        <taxon>Bacteria</taxon>
        <taxon>Pseudomonadati</taxon>
        <taxon>Bacteroidota</taxon>
        <taxon>Sphingobacteriia</taxon>
        <taxon>Sphingobacteriales</taxon>
        <taxon>Sphingobacteriaceae</taxon>
        <taxon>Pedobacter</taxon>
    </lineage>
</organism>
<dbReference type="RefSeq" id="WP_269425531.1">
    <property type="nucleotide sequence ID" value="NZ_JAPWGM010000001.1"/>
</dbReference>
<dbReference type="SMART" id="SM00448">
    <property type="entry name" value="REC"/>
    <property type="match status" value="1"/>
</dbReference>
<dbReference type="PANTHER" id="PTHR44591:SF14">
    <property type="entry name" value="PROTEIN PILG"/>
    <property type="match status" value="1"/>
</dbReference>
<dbReference type="EMBL" id="JAPWGM010000001">
    <property type="protein sequence ID" value="MCZ4242412.1"/>
    <property type="molecule type" value="Genomic_DNA"/>
</dbReference>
<dbReference type="Gene3D" id="3.40.50.2300">
    <property type="match status" value="1"/>
</dbReference>
<dbReference type="PANTHER" id="PTHR44591">
    <property type="entry name" value="STRESS RESPONSE REGULATOR PROTEIN 1"/>
    <property type="match status" value="1"/>
</dbReference>
<evidence type="ECO:0000259" key="4">
    <source>
        <dbReference type="PROSITE" id="PS50110"/>
    </source>
</evidence>
<name>A0ABT4L3B7_9SPHI</name>
<dbReference type="SUPFAM" id="SSF52172">
    <property type="entry name" value="CheY-like"/>
    <property type="match status" value="1"/>
</dbReference>
<dbReference type="InterPro" id="IPR050595">
    <property type="entry name" value="Bact_response_regulator"/>
</dbReference>
<feature type="domain" description="Response regulatory" evidence="4">
    <location>
        <begin position="2"/>
        <end position="117"/>
    </location>
</feature>
<sequence>MRVLLVENDKMIIKIIANCLLSRDCAVVSIQNGYDALKVASEEHFDAIISNVFLTQLSGLEFIGKLSTSNSLRPPVYVISKTPNEDLEFEAYQLGAIDFITIPFDPVLLIEKMISDQENRLQKNAPHINQK</sequence>
<keyword evidence="6" id="KW-1185">Reference proteome</keyword>
<proteinExistence type="predicted"/>
<comment type="caution">
    <text evidence="3">Lacks conserved residue(s) required for the propagation of feature annotation.</text>
</comment>
<dbReference type="CDD" id="cd00156">
    <property type="entry name" value="REC"/>
    <property type="match status" value="1"/>
</dbReference>
<gene>
    <name evidence="5" type="ORF">O0955_00225</name>
</gene>
<dbReference type="Proteomes" id="UP001144347">
    <property type="component" value="Unassembled WGS sequence"/>
</dbReference>
<evidence type="ECO:0000313" key="5">
    <source>
        <dbReference type="EMBL" id="MCZ4242412.1"/>
    </source>
</evidence>
<keyword evidence="2" id="KW-0902">Two-component regulatory system</keyword>
<dbReference type="PROSITE" id="PS50110">
    <property type="entry name" value="RESPONSE_REGULATORY"/>
    <property type="match status" value="1"/>
</dbReference>
<dbReference type="Pfam" id="PF00072">
    <property type="entry name" value="Response_reg"/>
    <property type="match status" value="1"/>
</dbReference>
<keyword evidence="1" id="KW-0597">Phosphoprotein</keyword>
<reference evidence="5" key="1">
    <citation type="submission" date="2022-12" db="EMBL/GenBank/DDBJ databases">
        <title>Genome sequence of HCMS5-2.</title>
        <authorList>
            <person name="Woo H."/>
        </authorList>
    </citation>
    <scope>NUCLEOTIDE SEQUENCE</scope>
    <source>
        <strain evidence="5">HCMS5-2</strain>
    </source>
</reference>
<accession>A0ABT4L3B7</accession>
<evidence type="ECO:0000256" key="1">
    <source>
        <dbReference type="ARBA" id="ARBA00022553"/>
    </source>
</evidence>
<evidence type="ECO:0000256" key="2">
    <source>
        <dbReference type="ARBA" id="ARBA00023012"/>
    </source>
</evidence>
<evidence type="ECO:0000256" key="3">
    <source>
        <dbReference type="PROSITE-ProRule" id="PRU00169"/>
    </source>
</evidence>